<organism evidence="8 9">
    <name type="scientific">Shewanella electrodiphila</name>
    <dbReference type="NCBI Taxonomy" id="934143"/>
    <lineage>
        <taxon>Bacteria</taxon>
        <taxon>Pseudomonadati</taxon>
        <taxon>Pseudomonadota</taxon>
        <taxon>Gammaproteobacteria</taxon>
        <taxon>Alteromonadales</taxon>
        <taxon>Shewanellaceae</taxon>
        <taxon>Shewanella</taxon>
    </lineage>
</organism>
<sequence length="624" mass="71381">MIYRYNQTEIDLIQFEIRIDGNVIAVEPKVFDLIVYLIENRQRVISRGELFQNIWANREVSDTTLSNHIKTARNVLGDDGERQQIINTIRSRGYQFIAQIEENPKQISFNVQPSSLSNKVPILATFYHRKWEWLMTLLVTVIILTFWFYYQKTGTKSHEPILLVVPFSTITNNESWVPFTEQMTREIIQDLRKIEGITTLPPPTSFTFSNNKIRSHILNKLPQIEYVLDGAVSESVNGQIRVTVELENIQTKELIWVNDFDISSDSLNIFAVQAKIATLVSDTLKVMVLSQQQKQLASPPTDNMQAYQFYIKGQHALSKMTLSSTEQAIAMFNQAIELDDKFVQAYKAKSDAYRLLMTFFKSPKKVMPDVISSSLQVLAIKPDSAQVLSSLGLAYVHNWQWQEAWNMLNKAKQLQPDLATTELGFALYYAALGNKKKLKQALESANTLDPLNLEIAEWGMWALMMVNDIEGAIAWGTEKHRLLPEQPYPLLSLAVAKYINQQEQESIKLSEQGVSLSLNDSLPLVLLAQSYAASNFGSKALNLVAQAQSMDQYVCPYETAVVYALLDDKELMFQYLEDAVYHQSNCLIFSRNDPRLVKYHQENRFKVILKKVGLDDESIKKYPQ</sequence>
<evidence type="ECO:0000256" key="3">
    <source>
        <dbReference type="ARBA" id="ARBA00023125"/>
    </source>
</evidence>
<keyword evidence="3 5" id="KW-0238">DNA-binding</keyword>
<dbReference type="Proteomes" id="UP001202134">
    <property type="component" value="Unassembled WGS sequence"/>
</dbReference>
<dbReference type="CDD" id="cd00383">
    <property type="entry name" value="trans_reg_C"/>
    <property type="match status" value="1"/>
</dbReference>
<dbReference type="Gene3D" id="1.25.40.10">
    <property type="entry name" value="Tetratricopeptide repeat domain"/>
    <property type="match status" value="1"/>
</dbReference>
<feature type="repeat" description="TPR" evidence="4">
    <location>
        <begin position="385"/>
        <end position="418"/>
    </location>
</feature>
<dbReference type="PANTHER" id="PTHR44858:SF1">
    <property type="entry name" value="UDP-N-ACETYLGLUCOSAMINE--PEPTIDE N-ACETYLGLUCOSAMINYLTRANSFERASE SPINDLY-RELATED"/>
    <property type="match status" value="1"/>
</dbReference>
<keyword evidence="6" id="KW-0812">Transmembrane</keyword>
<dbReference type="InterPro" id="IPR036388">
    <property type="entry name" value="WH-like_DNA-bd_sf"/>
</dbReference>
<evidence type="ECO:0000256" key="4">
    <source>
        <dbReference type="PROSITE-ProRule" id="PRU00339"/>
    </source>
</evidence>
<dbReference type="PROSITE" id="PS51755">
    <property type="entry name" value="OMPR_PHOB"/>
    <property type="match status" value="1"/>
</dbReference>
<dbReference type="SUPFAM" id="SSF48452">
    <property type="entry name" value="TPR-like"/>
    <property type="match status" value="1"/>
</dbReference>
<evidence type="ECO:0000313" key="8">
    <source>
        <dbReference type="EMBL" id="MCL1044179.1"/>
    </source>
</evidence>
<gene>
    <name evidence="8" type="ORF">L2737_02375</name>
</gene>
<dbReference type="InterPro" id="IPR001867">
    <property type="entry name" value="OmpR/PhoB-type_DNA-bd"/>
</dbReference>
<dbReference type="InterPro" id="IPR016032">
    <property type="entry name" value="Sig_transdc_resp-reg_C-effctor"/>
</dbReference>
<dbReference type="InterPro" id="IPR019734">
    <property type="entry name" value="TPR_rpt"/>
</dbReference>
<feature type="DNA-binding region" description="OmpR/PhoB-type" evidence="5">
    <location>
        <begin position="1"/>
        <end position="98"/>
    </location>
</feature>
<proteinExistence type="predicted"/>
<dbReference type="RefSeq" id="WP_248954636.1">
    <property type="nucleotide sequence ID" value="NZ_JAKIKU010000001.1"/>
</dbReference>
<protein>
    <submittedName>
        <fullName evidence="8">Winged helix-turn-helix domain-containing protein</fullName>
    </submittedName>
</protein>
<keyword evidence="6" id="KW-1133">Transmembrane helix</keyword>
<dbReference type="SUPFAM" id="SSF46894">
    <property type="entry name" value="C-terminal effector domain of the bipartite response regulators"/>
    <property type="match status" value="1"/>
</dbReference>
<keyword evidence="1" id="KW-0677">Repeat</keyword>
<evidence type="ECO:0000313" key="9">
    <source>
        <dbReference type="Proteomes" id="UP001202134"/>
    </source>
</evidence>
<dbReference type="EMBL" id="JAKIKU010000001">
    <property type="protein sequence ID" value="MCL1044179.1"/>
    <property type="molecule type" value="Genomic_DNA"/>
</dbReference>
<keyword evidence="9" id="KW-1185">Reference proteome</keyword>
<dbReference type="PANTHER" id="PTHR44858">
    <property type="entry name" value="TETRATRICOPEPTIDE REPEAT PROTEIN 6"/>
    <property type="match status" value="1"/>
</dbReference>
<evidence type="ECO:0000256" key="2">
    <source>
        <dbReference type="ARBA" id="ARBA00022803"/>
    </source>
</evidence>
<keyword evidence="6" id="KW-0472">Membrane</keyword>
<evidence type="ECO:0000256" key="6">
    <source>
        <dbReference type="SAM" id="Phobius"/>
    </source>
</evidence>
<evidence type="ECO:0000256" key="5">
    <source>
        <dbReference type="PROSITE-ProRule" id="PRU01091"/>
    </source>
</evidence>
<accession>A0ABT0KK66</accession>
<dbReference type="SMART" id="SM00862">
    <property type="entry name" value="Trans_reg_C"/>
    <property type="match status" value="1"/>
</dbReference>
<name>A0ABT0KK66_9GAMM</name>
<dbReference type="Gene3D" id="1.10.10.10">
    <property type="entry name" value="Winged helix-like DNA-binding domain superfamily/Winged helix DNA-binding domain"/>
    <property type="match status" value="1"/>
</dbReference>
<comment type="caution">
    <text evidence="8">The sequence shown here is derived from an EMBL/GenBank/DDBJ whole genome shotgun (WGS) entry which is preliminary data.</text>
</comment>
<evidence type="ECO:0000259" key="7">
    <source>
        <dbReference type="PROSITE" id="PS51755"/>
    </source>
</evidence>
<dbReference type="InterPro" id="IPR050498">
    <property type="entry name" value="Ycf3"/>
</dbReference>
<dbReference type="Pfam" id="PF00486">
    <property type="entry name" value="Trans_reg_C"/>
    <property type="match status" value="1"/>
</dbReference>
<feature type="domain" description="OmpR/PhoB-type" evidence="7">
    <location>
        <begin position="1"/>
        <end position="98"/>
    </location>
</feature>
<dbReference type="PROSITE" id="PS50005">
    <property type="entry name" value="TPR"/>
    <property type="match status" value="1"/>
</dbReference>
<keyword evidence="2 4" id="KW-0802">TPR repeat</keyword>
<feature type="transmembrane region" description="Helical" evidence="6">
    <location>
        <begin position="133"/>
        <end position="150"/>
    </location>
</feature>
<dbReference type="InterPro" id="IPR011990">
    <property type="entry name" value="TPR-like_helical_dom_sf"/>
</dbReference>
<reference evidence="8 9" key="1">
    <citation type="submission" date="2022-01" db="EMBL/GenBank/DDBJ databases">
        <title>Whole genome-based taxonomy of the Shewanellaceae.</title>
        <authorList>
            <person name="Martin-Rodriguez A.J."/>
        </authorList>
    </citation>
    <scope>NUCLEOTIDE SEQUENCE [LARGE SCALE GENOMIC DNA]</scope>
    <source>
        <strain evidence="8 9">DSM 24955</strain>
    </source>
</reference>
<evidence type="ECO:0000256" key="1">
    <source>
        <dbReference type="ARBA" id="ARBA00022737"/>
    </source>
</evidence>